<dbReference type="PROSITE" id="PS51352">
    <property type="entry name" value="THIOREDOXIN_2"/>
    <property type="match status" value="1"/>
</dbReference>
<evidence type="ECO:0000313" key="7">
    <source>
        <dbReference type="Proteomes" id="UP000198346"/>
    </source>
</evidence>
<name>A0A239PK87_9PROT</name>
<dbReference type="Proteomes" id="UP000198346">
    <property type="component" value="Unassembled WGS sequence"/>
</dbReference>
<dbReference type="SUPFAM" id="SSF52833">
    <property type="entry name" value="Thioredoxin-like"/>
    <property type="match status" value="1"/>
</dbReference>
<gene>
    <name evidence="6" type="ORF">SAMN06297382_0480</name>
</gene>
<keyword evidence="2" id="KW-0249">Electron transport</keyword>
<dbReference type="Gene3D" id="1.25.40.10">
    <property type="entry name" value="Tetratricopeptide repeat domain"/>
    <property type="match status" value="2"/>
</dbReference>
<protein>
    <submittedName>
        <fullName evidence="6">Thioredoxin</fullName>
    </submittedName>
</protein>
<dbReference type="EMBL" id="FZQA01000001">
    <property type="protein sequence ID" value="SNT67985.1"/>
    <property type="molecule type" value="Genomic_DNA"/>
</dbReference>
<keyword evidence="3" id="KW-1015">Disulfide bond</keyword>
<accession>A0A239PK87</accession>
<dbReference type="Pfam" id="PF14561">
    <property type="entry name" value="TPR_20"/>
    <property type="match status" value="1"/>
</dbReference>
<evidence type="ECO:0000256" key="2">
    <source>
        <dbReference type="ARBA" id="ARBA00022982"/>
    </source>
</evidence>
<keyword evidence="7" id="KW-1185">Reference proteome</keyword>
<dbReference type="Gene3D" id="3.40.30.10">
    <property type="entry name" value="Glutaredoxin"/>
    <property type="match status" value="1"/>
</dbReference>
<dbReference type="GO" id="GO:0006950">
    <property type="term" value="P:response to stress"/>
    <property type="evidence" value="ECO:0007669"/>
    <property type="project" value="UniProtKB-ARBA"/>
</dbReference>
<dbReference type="InterPro" id="IPR017937">
    <property type="entry name" value="Thioredoxin_CS"/>
</dbReference>
<evidence type="ECO:0000256" key="1">
    <source>
        <dbReference type="ARBA" id="ARBA00022448"/>
    </source>
</evidence>
<evidence type="ECO:0000256" key="4">
    <source>
        <dbReference type="ARBA" id="ARBA00023284"/>
    </source>
</evidence>
<evidence type="ECO:0000259" key="5">
    <source>
        <dbReference type="PROSITE" id="PS51352"/>
    </source>
</evidence>
<sequence length="304" mass="32431">MSELLGAAKQPAGDLIKDGTIETFEADVLRASMEAPVIVDFWATWCGPCKQLTPRLEKAVAGAKGRVRLVKIDIDKNQMLAAQMRIQSVPTVYAFFQGRPVDGFQGALPDSEIKAFVGRLAALVEGDGLGDAAELLDAADAAFNRGDVAGAAEMYGRIAEADSGDARALAGLARCHVAMKDFDRARTILDMIPEEKRNDAAVSSVRAALDLAEAEAPDADVSALARKVEQNPGDLAARFELAGAHAAAGNMEAAIDELLEIVARDRTWNDEAARKKLLTIFDALGFAHPASVRGRRRLSSILFS</sequence>
<reference evidence="6 7" key="1">
    <citation type="submission" date="2017-07" db="EMBL/GenBank/DDBJ databases">
        <authorList>
            <person name="Sun Z.S."/>
            <person name="Albrecht U."/>
            <person name="Echele G."/>
            <person name="Lee C.C."/>
        </authorList>
    </citation>
    <scope>NUCLEOTIDE SEQUENCE [LARGE SCALE GENOMIC DNA]</scope>
    <source>
        <strain evidence="6 7">CGMCC 1.12710</strain>
    </source>
</reference>
<evidence type="ECO:0000256" key="3">
    <source>
        <dbReference type="ARBA" id="ARBA00023157"/>
    </source>
</evidence>
<dbReference type="PANTHER" id="PTHR45663">
    <property type="entry name" value="GEO12009P1"/>
    <property type="match status" value="1"/>
</dbReference>
<keyword evidence="1" id="KW-0813">Transport</keyword>
<dbReference type="AlphaFoldDB" id="A0A239PK87"/>
<dbReference type="SUPFAM" id="SSF48452">
    <property type="entry name" value="TPR-like"/>
    <property type="match status" value="1"/>
</dbReference>
<dbReference type="Pfam" id="PF00085">
    <property type="entry name" value="Thioredoxin"/>
    <property type="match status" value="1"/>
</dbReference>
<dbReference type="GO" id="GO:0045454">
    <property type="term" value="P:cell redox homeostasis"/>
    <property type="evidence" value="ECO:0007669"/>
    <property type="project" value="TreeGrafter"/>
</dbReference>
<keyword evidence="4" id="KW-0676">Redox-active center</keyword>
<proteinExistence type="predicted"/>
<dbReference type="GO" id="GO:0015035">
    <property type="term" value="F:protein-disulfide reductase activity"/>
    <property type="evidence" value="ECO:0007669"/>
    <property type="project" value="TreeGrafter"/>
</dbReference>
<dbReference type="PROSITE" id="PS00194">
    <property type="entry name" value="THIOREDOXIN_1"/>
    <property type="match status" value="1"/>
</dbReference>
<dbReference type="InterPro" id="IPR013766">
    <property type="entry name" value="Thioredoxin_domain"/>
</dbReference>
<dbReference type="InterPro" id="IPR011990">
    <property type="entry name" value="TPR-like_helical_dom_sf"/>
</dbReference>
<feature type="domain" description="Thioredoxin" evidence="5">
    <location>
        <begin position="10"/>
        <end position="144"/>
    </location>
</feature>
<dbReference type="InterPro" id="IPR036249">
    <property type="entry name" value="Thioredoxin-like_sf"/>
</dbReference>
<evidence type="ECO:0000313" key="6">
    <source>
        <dbReference type="EMBL" id="SNT67985.1"/>
    </source>
</evidence>
<dbReference type="RefSeq" id="WP_200815204.1">
    <property type="nucleotide sequence ID" value="NZ_FZQA01000001.1"/>
</dbReference>
<dbReference type="GO" id="GO:0005829">
    <property type="term" value="C:cytosol"/>
    <property type="evidence" value="ECO:0007669"/>
    <property type="project" value="TreeGrafter"/>
</dbReference>
<organism evidence="6 7">
    <name type="scientific">Amphiplicatus metriothermophilus</name>
    <dbReference type="NCBI Taxonomy" id="1519374"/>
    <lineage>
        <taxon>Bacteria</taxon>
        <taxon>Pseudomonadati</taxon>
        <taxon>Pseudomonadota</taxon>
        <taxon>Alphaproteobacteria</taxon>
        <taxon>Parvularculales</taxon>
        <taxon>Parvularculaceae</taxon>
        <taxon>Amphiplicatus</taxon>
    </lineage>
</organism>
<dbReference type="CDD" id="cd02956">
    <property type="entry name" value="ybbN"/>
    <property type="match status" value="1"/>
</dbReference>
<dbReference type="Pfam" id="PF14559">
    <property type="entry name" value="TPR_19"/>
    <property type="match status" value="1"/>
</dbReference>
<dbReference type="PRINTS" id="PR00421">
    <property type="entry name" value="THIOREDOXIN"/>
</dbReference>
<dbReference type="PANTHER" id="PTHR45663:SF11">
    <property type="entry name" value="GEO12009P1"/>
    <property type="match status" value="1"/>
</dbReference>